<sequence>MQLDNMDNTQPDDLCQEFAEILGSIPSVINGVCTATNSRTNIHPVVLGRRAESFMFVPQAYSFENFDRDGRALCLGETVLLQEEVTPFMTSLREDGIIVTALHNHWLFENPRLMYMHFESIDEPLAFARKVRNALDLLTTRNVGRSGRVQRSSNRRGEELCEEFNRILEGSMNTFENGVCLVMKSRTNIRPRVLGRRGNSFLLIPQMFAFESLTADGRALCSGETVILQEEINPFISELRKHDIIVTAFHNHWLFDDPRLMYMHFEKVEKPIRFANDVRDALEVLTEKTISSKSK</sequence>
<dbReference type="Proteomes" id="UP000252731">
    <property type="component" value="Unassembled WGS sequence"/>
</dbReference>
<comment type="caution">
    <text evidence="1">The sequence shown here is derived from an EMBL/GenBank/DDBJ whole genome shotgun (WGS) entry which is preliminary data.</text>
</comment>
<organism evidence="1 2">
    <name type="scientific">Cytobacillus firmus</name>
    <name type="common">Bacillus firmus</name>
    <dbReference type="NCBI Taxonomy" id="1399"/>
    <lineage>
        <taxon>Bacteria</taxon>
        <taxon>Bacillati</taxon>
        <taxon>Bacillota</taxon>
        <taxon>Bacilli</taxon>
        <taxon>Bacillales</taxon>
        <taxon>Bacillaceae</taxon>
        <taxon>Cytobacillus</taxon>
    </lineage>
</organism>
<gene>
    <name evidence="1" type="ORF">DFO70_110210</name>
</gene>
<dbReference type="EMBL" id="QNSF01000010">
    <property type="protein sequence ID" value="RBP90103.1"/>
    <property type="molecule type" value="Genomic_DNA"/>
</dbReference>
<accession>A0A366JPV4</accession>
<evidence type="ECO:0000313" key="2">
    <source>
        <dbReference type="Proteomes" id="UP000252731"/>
    </source>
</evidence>
<protein>
    <submittedName>
        <fullName evidence="1">Uncharacterized protein DUF1259</fullName>
    </submittedName>
</protein>
<dbReference type="InterPro" id="IPR011094">
    <property type="entry name" value="Uncharacterised_LppY/LpqO"/>
</dbReference>
<name>A0A366JPV4_CYTFI</name>
<proteinExistence type="predicted"/>
<evidence type="ECO:0000313" key="1">
    <source>
        <dbReference type="EMBL" id="RBP90103.1"/>
    </source>
</evidence>
<dbReference type="AlphaFoldDB" id="A0A366JPV4"/>
<reference evidence="1 2" key="1">
    <citation type="submission" date="2018-06" db="EMBL/GenBank/DDBJ databases">
        <title>Freshwater and sediment microbial communities from various areas in North America, analyzing microbe dynamics in response to fracking.</title>
        <authorList>
            <person name="Lamendella R."/>
        </authorList>
    </citation>
    <scope>NUCLEOTIDE SEQUENCE [LARGE SCALE GENOMIC DNA]</scope>
    <source>
        <strain evidence="1 2">14_TX</strain>
    </source>
</reference>
<keyword evidence="2" id="KW-1185">Reference proteome</keyword>
<dbReference type="Pfam" id="PF07485">
    <property type="entry name" value="DUF1529"/>
    <property type="match status" value="2"/>
</dbReference>